<dbReference type="EMBL" id="JAUSVB010000002">
    <property type="protein sequence ID" value="MDQ0373109.1"/>
    <property type="molecule type" value="Genomic_DNA"/>
</dbReference>
<feature type="domain" description="Tyrosine specific protein phosphatases" evidence="1">
    <location>
        <begin position="113"/>
        <end position="149"/>
    </location>
</feature>
<name>A0ABU0ECX3_9CELL</name>
<dbReference type="InterPro" id="IPR029021">
    <property type="entry name" value="Prot-tyrosine_phosphatase-like"/>
</dbReference>
<organism evidence="2 3">
    <name type="scientific">Cellulomonas humilata</name>
    <dbReference type="NCBI Taxonomy" id="144055"/>
    <lineage>
        <taxon>Bacteria</taxon>
        <taxon>Bacillati</taxon>
        <taxon>Actinomycetota</taxon>
        <taxon>Actinomycetes</taxon>
        <taxon>Micrococcales</taxon>
        <taxon>Cellulomonadaceae</taxon>
        <taxon>Cellulomonas</taxon>
    </lineage>
</organism>
<sequence>MSDRSVTWGGLHNARDLGGLPAGTTVTRPGRIFRTPRLDGLDEQGWTELVDAGVRTIVDLRNPHEIATLSLPAGVTRHHRPVEVWEDRDFMARWGDVLDSPEYYRANLEAWPELIVAAVRAVAHAPDGAVVIHCSAGRDRTGLLTALLLSLAGVPEDAIVEDYACAVVAMNDYALAGLGDERGRTDDELGPRLAEVTGHLRAFLADLDVAGYLTLHGMSADELARVRCRLLD</sequence>
<dbReference type="InterPro" id="IPR016130">
    <property type="entry name" value="Tyr_Pase_AS"/>
</dbReference>
<gene>
    <name evidence="2" type="ORF">J2X26_001420</name>
</gene>
<dbReference type="PROSITE" id="PS00383">
    <property type="entry name" value="TYR_PHOSPHATASE_1"/>
    <property type="match status" value="1"/>
</dbReference>
<dbReference type="Proteomes" id="UP001239626">
    <property type="component" value="Unassembled WGS sequence"/>
</dbReference>
<dbReference type="RefSeq" id="WP_307490988.1">
    <property type="nucleotide sequence ID" value="NZ_JAUSVB010000002.1"/>
</dbReference>
<dbReference type="Gene3D" id="3.90.190.10">
    <property type="entry name" value="Protein tyrosine phosphatase superfamily"/>
    <property type="match status" value="1"/>
</dbReference>
<keyword evidence="3" id="KW-1185">Reference proteome</keyword>
<reference evidence="2 3" key="1">
    <citation type="submission" date="2023-07" db="EMBL/GenBank/DDBJ databases">
        <title>Sorghum-associated microbial communities from plants grown in Nebraska, USA.</title>
        <authorList>
            <person name="Schachtman D."/>
        </authorList>
    </citation>
    <scope>NUCLEOTIDE SEQUENCE [LARGE SCALE GENOMIC DNA]</scope>
    <source>
        <strain evidence="2 3">BE332</strain>
    </source>
</reference>
<dbReference type="SUPFAM" id="SSF52799">
    <property type="entry name" value="(Phosphotyrosine protein) phosphatases II"/>
    <property type="match status" value="1"/>
</dbReference>
<evidence type="ECO:0000313" key="2">
    <source>
        <dbReference type="EMBL" id="MDQ0373109.1"/>
    </source>
</evidence>
<proteinExistence type="predicted"/>
<dbReference type="InterPro" id="IPR026893">
    <property type="entry name" value="Tyr/Ser_Pase_IphP-type"/>
</dbReference>
<evidence type="ECO:0000313" key="3">
    <source>
        <dbReference type="Proteomes" id="UP001239626"/>
    </source>
</evidence>
<protein>
    <submittedName>
        <fullName evidence="2">Rhodanese-related sulfurtransferase</fullName>
    </submittedName>
</protein>
<comment type="caution">
    <text evidence="2">The sequence shown here is derived from an EMBL/GenBank/DDBJ whole genome shotgun (WGS) entry which is preliminary data.</text>
</comment>
<dbReference type="Pfam" id="PF13350">
    <property type="entry name" value="Y_phosphatase3"/>
    <property type="match status" value="1"/>
</dbReference>
<dbReference type="PROSITE" id="PS50056">
    <property type="entry name" value="TYR_PHOSPHATASE_2"/>
    <property type="match status" value="1"/>
</dbReference>
<evidence type="ECO:0000259" key="1">
    <source>
        <dbReference type="PROSITE" id="PS50056"/>
    </source>
</evidence>
<accession>A0ABU0ECX3</accession>
<dbReference type="InterPro" id="IPR000387">
    <property type="entry name" value="Tyr_Pase_dom"/>
</dbReference>